<feature type="region of interest" description="Disordered" evidence="1">
    <location>
        <begin position="390"/>
        <end position="413"/>
    </location>
</feature>
<feature type="compositionally biased region" description="Basic and acidic residues" evidence="1">
    <location>
        <begin position="327"/>
        <end position="341"/>
    </location>
</feature>
<gene>
    <name evidence="2" type="ORF">COCCADRAFT_34623</name>
</gene>
<dbReference type="KEGG" id="bze:COCCADRAFT_34623"/>
<feature type="compositionally biased region" description="Gly residues" evidence="1">
    <location>
        <begin position="284"/>
        <end position="293"/>
    </location>
</feature>
<name>W6YWK4_COCC2</name>
<feature type="compositionally biased region" description="Basic and acidic residues" evidence="1">
    <location>
        <begin position="390"/>
        <end position="400"/>
    </location>
</feature>
<dbReference type="GeneID" id="19147804"/>
<evidence type="ECO:0000313" key="3">
    <source>
        <dbReference type="Proteomes" id="UP000053841"/>
    </source>
</evidence>
<dbReference type="RefSeq" id="XP_007709772.1">
    <property type="nucleotide sequence ID" value="XM_007711582.1"/>
</dbReference>
<organism evidence="2 3">
    <name type="scientific">Cochliobolus carbonum (strain 26-R-13)</name>
    <name type="common">Maize leaf spot fungus</name>
    <name type="synonym">Bipolaris zeicola</name>
    <dbReference type="NCBI Taxonomy" id="930089"/>
    <lineage>
        <taxon>Eukaryota</taxon>
        <taxon>Fungi</taxon>
        <taxon>Dikarya</taxon>
        <taxon>Ascomycota</taxon>
        <taxon>Pezizomycotina</taxon>
        <taxon>Dothideomycetes</taxon>
        <taxon>Pleosporomycetidae</taxon>
        <taxon>Pleosporales</taxon>
        <taxon>Pleosporineae</taxon>
        <taxon>Pleosporaceae</taxon>
        <taxon>Bipolaris</taxon>
    </lineage>
</organism>
<dbReference type="HOGENOM" id="CLU_669277_0_0_1"/>
<accession>W6YWK4</accession>
<evidence type="ECO:0000313" key="2">
    <source>
        <dbReference type="EMBL" id="EUC35896.1"/>
    </source>
</evidence>
<sequence>MEIPRSLERPWTPPEIEDRPYARTRPSHLNLYGNSPSRYARKEQRWLNDTDRVHEQPSWMTETYSPRTPFTASRPKLSSRLTEPLPYTPKKQYHLDEPYSQPRAVPRYPYTPDSSQILRRHTIIPTSPPPWDDYSDPALSPVQDALSACIAQFEDLIQSQQPDEDQMEYIVGQFEAMAMRLSAPESYENETGTQYPSHFNQGAGIMHADDGKDDLAEAKRLYHQSYVAEVGNYVNSVQKYVDELRKRLDEVKTLNSIQLDVINDLRKQMKTVRQTMREELERSGGVGTGGDTTGGNTSSGEKDFKIAKIVDMEDEPGHNSPLRNQGGKKEPGINDKAIEHKDDSTTRKFGMMDSWQTLVNDDDDDISQDVSQEIHNEYNKLVRSAVHNLTSEDHDGDDTYHATPRRPTAATPPVIRQTKRRLITIIRSPPRRSFWASIGEALDAMSELLLEE</sequence>
<dbReference type="Proteomes" id="UP000053841">
    <property type="component" value="Unassembled WGS sequence"/>
</dbReference>
<dbReference type="OrthoDB" id="3799016at2759"/>
<proteinExistence type="predicted"/>
<dbReference type="AlphaFoldDB" id="W6YWK4"/>
<feature type="region of interest" description="Disordered" evidence="1">
    <location>
        <begin position="279"/>
        <end position="341"/>
    </location>
</feature>
<feature type="compositionally biased region" description="Basic and acidic residues" evidence="1">
    <location>
        <begin position="300"/>
        <end position="317"/>
    </location>
</feature>
<evidence type="ECO:0000256" key="1">
    <source>
        <dbReference type="SAM" id="MobiDB-lite"/>
    </source>
</evidence>
<protein>
    <submittedName>
        <fullName evidence="2">Uncharacterized protein</fullName>
    </submittedName>
</protein>
<feature type="compositionally biased region" description="Polar residues" evidence="1">
    <location>
        <begin position="59"/>
        <end position="71"/>
    </location>
</feature>
<dbReference type="eggNOG" id="ENOG502R9ZS">
    <property type="taxonomic scope" value="Eukaryota"/>
</dbReference>
<feature type="region of interest" description="Disordered" evidence="1">
    <location>
        <begin position="59"/>
        <end position="94"/>
    </location>
</feature>
<keyword evidence="3" id="KW-1185">Reference proteome</keyword>
<dbReference type="EMBL" id="KI964568">
    <property type="protein sequence ID" value="EUC35896.1"/>
    <property type="molecule type" value="Genomic_DNA"/>
</dbReference>
<reference evidence="2 3" key="1">
    <citation type="journal article" date="2013" name="PLoS Genet.">
        <title>Comparative genome structure, secondary metabolite, and effector coding capacity across Cochliobolus pathogens.</title>
        <authorList>
            <person name="Condon B.J."/>
            <person name="Leng Y."/>
            <person name="Wu D."/>
            <person name="Bushley K.E."/>
            <person name="Ohm R.A."/>
            <person name="Otillar R."/>
            <person name="Martin J."/>
            <person name="Schackwitz W."/>
            <person name="Grimwood J."/>
            <person name="MohdZainudin N."/>
            <person name="Xue C."/>
            <person name="Wang R."/>
            <person name="Manning V.A."/>
            <person name="Dhillon B."/>
            <person name="Tu Z.J."/>
            <person name="Steffenson B.J."/>
            <person name="Salamov A."/>
            <person name="Sun H."/>
            <person name="Lowry S."/>
            <person name="LaButti K."/>
            <person name="Han J."/>
            <person name="Copeland A."/>
            <person name="Lindquist E."/>
            <person name="Barry K."/>
            <person name="Schmutz J."/>
            <person name="Baker S.E."/>
            <person name="Ciuffetti L.M."/>
            <person name="Grigoriev I.V."/>
            <person name="Zhong S."/>
            <person name="Turgeon B.G."/>
        </authorList>
    </citation>
    <scope>NUCLEOTIDE SEQUENCE [LARGE SCALE GENOMIC DNA]</scope>
    <source>
        <strain evidence="2 3">26-R-13</strain>
    </source>
</reference>
<feature type="region of interest" description="Disordered" evidence="1">
    <location>
        <begin position="1"/>
        <end position="36"/>
    </location>
</feature>